<evidence type="ECO:0000313" key="6">
    <source>
        <dbReference type="Proteomes" id="UP000001662"/>
    </source>
</evidence>
<evidence type="ECO:0000256" key="2">
    <source>
        <dbReference type="SAM" id="MobiDB-lite"/>
    </source>
</evidence>
<evidence type="ECO:0000256" key="1">
    <source>
        <dbReference type="ARBA" id="ARBA00022737"/>
    </source>
</evidence>
<dbReference type="InterPro" id="IPR050708">
    <property type="entry name" value="T6SS_VgrG/RHS"/>
</dbReference>
<dbReference type="InterPro" id="IPR031325">
    <property type="entry name" value="RHS_repeat"/>
</dbReference>
<reference evidence="5" key="1">
    <citation type="submission" date="2010-07" db="EMBL/GenBank/DDBJ databases">
        <title>Complete sequence of Clostridium saccharolyticum WM1.</title>
        <authorList>
            <consortium name="US DOE Joint Genome Institute"/>
            <person name="Lucas S."/>
            <person name="Copeland A."/>
            <person name="Lapidus A."/>
            <person name="Cheng J.-F."/>
            <person name="Bruce D."/>
            <person name="Goodwin L."/>
            <person name="Pitluck S."/>
            <person name="Chertkov O."/>
            <person name="Detter J.C."/>
            <person name="Han C."/>
            <person name="Tapia R."/>
            <person name="Land M."/>
            <person name="Hauser L."/>
            <person name="Chang Y.-J."/>
            <person name="Jeffries C."/>
            <person name="Kyrpides N."/>
            <person name="Ivanova N."/>
            <person name="Mikhailova N."/>
            <person name="Mouttaki H."/>
            <person name="Lin L."/>
            <person name="Zhou J."/>
            <person name="Hemme C.L."/>
            <person name="Woyke T."/>
        </authorList>
    </citation>
    <scope>NUCLEOTIDE SEQUENCE [LARGE SCALE GENOMIC DNA]</scope>
    <source>
        <strain evidence="5">WM1</strain>
    </source>
</reference>
<name>D9R9B9_LACSW</name>
<dbReference type="PaxDb" id="610130-Closa_3341"/>
<dbReference type="InterPro" id="IPR006530">
    <property type="entry name" value="YD"/>
</dbReference>
<feature type="region of interest" description="Disordered" evidence="2">
    <location>
        <begin position="15"/>
        <end position="45"/>
    </location>
</feature>
<proteinExistence type="predicted"/>
<dbReference type="PANTHER" id="PTHR32305:SF15">
    <property type="entry name" value="PROTEIN RHSA-RELATED"/>
    <property type="match status" value="1"/>
</dbReference>
<keyword evidence="6" id="KW-1185">Reference proteome</keyword>
<dbReference type="RefSeq" id="WP_013273936.1">
    <property type="nucleotide sequence ID" value="NC_014376.1"/>
</dbReference>
<evidence type="ECO:0000256" key="3">
    <source>
        <dbReference type="SAM" id="Phobius"/>
    </source>
</evidence>
<dbReference type="KEGG" id="csh:Closa_3341"/>
<dbReference type="Gene3D" id="2.180.10.10">
    <property type="entry name" value="RHS repeat-associated core"/>
    <property type="match status" value="3"/>
</dbReference>
<evidence type="ECO:0000313" key="5">
    <source>
        <dbReference type="EMBL" id="ADL05870.1"/>
    </source>
</evidence>
<keyword evidence="3" id="KW-1133">Transmembrane helix</keyword>
<dbReference type="HOGENOM" id="CLU_240586_0_0_9"/>
<dbReference type="InterPro" id="IPR022385">
    <property type="entry name" value="Rhs_assc_core"/>
</dbReference>
<feature type="domain" description="Teneurin-like YD-shell" evidence="4">
    <location>
        <begin position="985"/>
        <end position="1178"/>
    </location>
</feature>
<feature type="transmembrane region" description="Helical" evidence="3">
    <location>
        <begin position="1608"/>
        <end position="1629"/>
    </location>
</feature>
<dbReference type="PANTHER" id="PTHR32305">
    <property type="match status" value="1"/>
</dbReference>
<dbReference type="Pfam" id="PF05593">
    <property type="entry name" value="RHS_repeat"/>
    <property type="match status" value="2"/>
</dbReference>
<accession>D9R9B9</accession>
<dbReference type="OrthoDB" id="9815752at2"/>
<evidence type="ECO:0000259" key="4">
    <source>
        <dbReference type="Pfam" id="PF25023"/>
    </source>
</evidence>
<gene>
    <name evidence="5" type="ordered locus">Closa_3341</name>
</gene>
<dbReference type="Pfam" id="PF25023">
    <property type="entry name" value="TEN_YD-shell"/>
    <property type="match status" value="1"/>
</dbReference>
<dbReference type="eggNOG" id="COG3209">
    <property type="taxonomic scope" value="Bacteria"/>
</dbReference>
<keyword evidence="1" id="KW-0677">Repeat</keyword>
<keyword evidence="3" id="KW-0472">Membrane</keyword>
<dbReference type="NCBIfam" id="TIGR01643">
    <property type="entry name" value="YD_repeat_2x"/>
    <property type="match status" value="3"/>
</dbReference>
<feature type="compositionally biased region" description="Basic and acidic residues" evidence="2">
    <location>
        <begin position="33"/>
        <end position="42"/>
    </location>
</feature>
<dbReference type="EMBL" id="CP002109">
    <property type="protein sequence ID" value="ADL05870.1"/>
    <property type="molecule type" value="Genomic_DNA"/>
</dbReference>
<feature type="compositionally biased region" description="Basic and acidic residues" evidence="2">
    <location>
        <begin position="15"/>
        <end position="25"/>
    </location>
</feature>
<keyword evidence="3" id="KW-0812">Transmembrane</keyword>
<dbReference type="Proteomes" id="UP000001662">
    <property type="component" value="Chromosome"/>
</dbReference>
<feature type="transmembrane region" description="Helical" evidence="3">
    <location>
        <begin position="1636"/>
        <end position="1658"/>
    </location>
</feature>
<sequence length="1837" mass="210029">MDDKKIIKDYMNKNKWEVPDTKTEEDVSSGEENEAKSRETRFSRAALPTEKEEFSDIKQYPESPFTYFETNQVNVQLSTGNVQYETTDFVLPGRDGFDVSIARRYDSGCANLMDMDPYVKDNKLKTGSKDNSFYAKTYGLGYGWSFVLPSIETVPYLKCSFMVVPVDPPKSILMGLPAFDYFLHLEDGRSLKISRSSDSFVDHTLKDIRIITRSGMIHHPYAAGITKAYDIIIEYKNGNKDYFKNLYGNDGDRDKLTPQKFTLAARQDKFGNVICYDLKDYGGMVIVDTWGRTISLEKTDYGLIWRLPESTTGKTCELSYQIDQTQPLKLTGVTDPAGRKTQYNYYNPEDYKGVMSYASKKAVGNTTGNRVRNYLLLKSVTYPNLASTQLTYGREISIVNDAGGKLTHFALTMKKDLAEGSEYNRAEYRYRLDSGVSYEYGNGTYIEYAEVKHRQDILETHQFDGEGQLINKEVRYQNALISKGVYQYSNKLLVSAVDQVFDRNNKSQFLKKETNWTYSSDQKANVIKYKETYPDDHSSDQEINTSYDVYSIVLETERKKGSDLIIEKNELHEDLGKRVIKYHLVYENGVLKEKTEYDYKDGANPYCVTNERKYFLADSGNLEQSGEYAETIYKYSSPSSANSRYTHSVISKEQSDIRDADGKLCDPIKKEFQYDNWGRLISKKDSRNQVTTYRYDELGRIVAETLPLVDGQQDIKETYYNDHLNYITETDANHQKRRIQYTPFGQIQQVCLAVSKEPTSGDVVLQDFRYNSWGELTEAVTYDGNGTATDNIRKTERYTYDSFGRVLSRTIPQVGYEEKYEYHEVFTDPDGIKYLREVKKVIGDASAPDIVTECYKDQKDQVRKEILAGKKVFSYEYDNAGNNVRKIDAGNNVERWEYDYAGRIVKSIRTDSGQERITSIQYDGLGNKRFQWDEAGKKTVFQYDKAGRLVQITTPFDHRSRIVKYYYDGAGNIIGEKKEQKDGWQETQYVYDARNRLTDTYQYLSPGNWIKTTCRYDVMNQVILRRTGDTPSGEGREVTKYTYDRFGNVTAMTDARGSTEYYEYDKAGRLQKKMDRNKDQTVYQHDALERLLKETVQKRTPDGMVISEREYAYGKNGKRIREVSRESVGGKQTALLETKYLYNHKGQLARQEDPGNVRKDYTYDIYGNRLSFQLTREGKASPDVGLYYTYDDLYRLKQVRKDSAAGVILAEYEYDEKGNRKTLRYPQSGMETVYQYNDGNRVISLENKRQGTVISAWEYGYDVDGNILSKINKAGSSPVAISYQYDRLGRLTEEDYSGWKRTLYTYDAYSNRVKMMVEGRTKDELVRVTSYEYGLNNRLEKETNKQGKITETYRYRYDENGNETFRIWEKTAPTPDYPGNVRLSGTYRKEVPTVYEWRHYDGFNQLSRINQDDKEITYQYRGDGLRHSAEVRKLTESQGKTNLYCWDGSDIVAEVTDSSKIKTYLRGINVIASEIDRVVYYYIFNEHGDITQLWSQSGTCKASYKYDAFGVERNPDKEDENPFRYCGEYIDLETNTYNLRARYYRSVTGRFLNEDIVENTIRKMPNEQIVTDPLSLNKYTYCHNNPIMYHDPSGYAAIPSWLKTAAKIALGVVIVGAAVVLSAATLGVLPSVALTAVATGAAIGAGAGVLADVGVQYFTNGMSFKNYNIDSTIIAGVQGGVSGAFGMTNFGVGYQVFANTATAGIGSALKGDSTKDIIFNTVVGGFAGWAGGSGSGPKGLRYSELRAWKVSTGLYLKGLIKSTVVSNGFGVIKLYAEEMWNNINNMLKSNNNAMRDGSAASRTFTNYNGTVVEQSQNIKERALRQLNKTYYKYKLAF</sequence>
<dbReference type="STRING" id="610130.Closa_3341"/>
<dbReference type="NCBIfam" id="TIGR03696">
    <property type="entry name" value="Rhs_assc_core"/>
    <property type="match status" value="1"/>
</dbReference>
<protein>
    <submittedName>
        <fullName evidence="5">YD repeat protein</fullName>
    </submittedName>
</protein>
<organism evidence="5 6">
    <name type="scientific">Lacrimispora saccharolytica (strain ATCC 35040 / DSM 2544 / NRCC 2533 / WM1)</name>
    <name type="common">Clostridium saccharolyticum</name>
    <dbReference type="NCBI Taxonomy" id="610130"/>
    <lineage>
        <taxon>Bacteria</taxon>
        <taxon>Bacillati</taxon>
        <taxon>Bacillota</taxon>
        <taxon>Clostridia</taxon>
        <taxon>Lachnospirales</taxon>
        <taxon>Lachnospiraceae</taxon>
        <taxon>Lacrimispora</taxon>
    </lineage>
</organism>
<dbReference type="InterPro" id="IPR056823">
    <property type="entry name" value="TEN-like_YD-shell"/>
</dbReference>